<dbReference type="PANTHER" id="PTHR30146">
    <property type="entry name" value="LACI-RELATED TRANSCRIPTIONAL REPRESSOR"/>
    <property type="match status" value="1"/>
</dbReference>
<evidence type="ECO:0000256" key="1">
    <source>
        <dbReference type="ARBA" id="ARBA00023015"/>
    </source>
</evidence>
<evidence type="ECO:0000259" key="4">
    <source>
        <dbReference type="Pfam" id="PF13377"/>
    </source>
</evidence>
<evidence type="ECO:0000313" key="5">
    <source>
        <dbReference type="EMBL" id="GAA4913341.1"/>
    </source>
</evidence>
<dbReference type="Proteomes" id="UP001500368">
    <property type="component" value="Unassembled WGS sequence"/>
</dbReference>
<dbReference type="Gene3D" id="3.40.50.2300">
    <property type="match status" value="2"/>
</dbReference>
<organism evidence="5 6">
    <name type="scientific">Nesterenkonia rhizosphaerae</name>
    <dbReference type="NCBI Taxonomy" id="1348272"/>
    <lineage>
        <taxon>Bacteria</taxon>
        <taxon>Bacillati</taxon>
        <taxon>Actinomycetota</taxon>
        <taxon>Actinomycetes</taxon>
        <taxon>Micrococcales</taxon>
        <taxon>Micrococcaceae</taxon>
        <taxon>Nesterenkonia</taxon>
    </lineage>
</organism>
<evidence type="ECO:0000256" key="2">
    <source>
        <dbReference type="ARBA" id="ARBA00023125"/>
    </source>
</evidence>
<evidence type="ECO:0000313" key="6">
    <source>
        <dbReference type="Proteomes" id="UP001500368"/>
    </source>
</evidence>
<comment type="caution">
    <text evidence="5">The sequence shown here is derived from an EMBL/GenBank/DDBJ whole genome shotgun (WGS) entry which is preliminary data.</text>
</comment>
<dbReference type="CDD" id="cd06288">
    <property type="entry name" value="PBP1_sucrose_transcription_regulator"/>
    <property type="match status" value="1"/>
</dbReference>
<dbReference type="PANTHER" id="PTHR30146:SF109">
    <property type="entry name" value="HTH-TYPE TRANSCRIPTIONAL REGULATOR GALS"/>
    <property type="match status" value="1"/>
</dbReference>
<keyword evidence="2 5" id="KW-0238">DNA-binding</keyword>
<protein>
    <submittedName>
        <fullName evidence="5">LacI family DNA-binding transcriptional regulator</fullName>
    </submittedName>
</protein>
<dbReference type="EMBL" id="BAABLW010000002">
    <property type="protein sequence ID" value="GAA4913341.1"/>
    <property type="molecule type" value="Genomic_DNA"/>
</dbReference>
<proteinExistence type="predicted"/>
<accession>A0ABP9FRT0</accession>
<dbReference type="GO" id="GO:0003677">
    <property type="term" value="F:DNA binding"/>
    <property type="evidence" value="ECO:0007669"/>
    <property type="project" value="UniProtKB-KW"/>
</dbReference>
<keyword evidence="1" id="KW-0805">Transcription regulation</keyword>
<dbReference type="InterPro" id="IPR046335">
    <property type="entry name" value="LacI/GalR-like_sensor"/>
</dbReference>
<keyword evidence="6" id="KW-1185">Reference proteome</keyword>
<dbReference type="SUPFAM" id="SSF53822">
    <property type="entry name" value="Periplasmic binding protein-like I"/>
    <property type="match status" value="1"/>
</dbReference>
<evidence type="ECO:0000256" key="3">
    <source>
        <dbReference type="ARBA" id="ARBA00023163"/>
    </source>
</evidence>
<sequence>MGFTPNVLAQSMHSRRTGTVGLITDDLEGRFSLPILMGAEDAFGAHRTSVFLCDGRGDPIRESHHLKALIGRDVDGLIVVGARPDARASLSHQVPVPVVYAYAPSQNPNDLSVVTDNVQAGKLVGDHLVALGIRHIVHIAGDATYSAAQERHRGVVEALRAHDLSLASPTMFGSWTETWGRAATRSLLEGSADVDAIIAGSDRIARGVLEAAQQRGLRIPEDIAVASFDNWEPLVSGAQPPLTSVDFGFKLIGRRAAQLLSQALDGPPPAHLVETVGPRLVIRESSAGA</sequence>
<name>A0ABP9FRT0_9MICC</name>
<dbReference type="Pfam" id="PF13377">
    <property type="entry name" value="Peripla_BP_3"/>
    <property type="match status" value="1"/>
</dbReference>
<gene>
    <name evidence="5" type="ORF">GCM10025790_05160</name>
</gene>
<dbReference type="InterPro" id="IPR028082">
    <property type="entry name" value="Peripla_BP_I"/>
</dbReference>
<feature type="domain" description="Transcriptional regulator LacI/GalR-like sensor" evidence="4">
    <location>
        <begin position="126"/>
        <end position="286"/>
    </location>
</feature>
<keyword evidence="3" id="KW-0804">Transcription</keyword>
<reference evidence="6" key="1">
    <citation type="journal article" date="2019" name="Int. J. Syst. Evol. Microbiol.">
        <title>The Global Catalogue of Microorganisms (GCM) 10K type strain sequencing project: providing services to taxonomists for standard genome sequencing and annotation.</title>
        <authorList>
            <consortium name="The Broad Institute Genomics Platform"/>
            <consortium name="The Broad Institute Genome Sequencing Center for Infectious Disease"/>
            <person name="Wu L."/>
            <person name="Ma J."/>
        </authorList>
    </citation>
    <scope>NUCLEOTIDE SEQUENCE [LARGE SCALE GENOMIC DNA]</scope>
    <source>
        <strain evidence="6">JCM 19129</strain>
    </source>
</reference>